<reference evidence="1 2" key="1">
    <citation type="submission" date="2019-07" db="EMBL/GenBank/DDBJ databases">
        <title>Hymenobacter sp. straun FUR1 Genome sequencing and assembly.</title>
        <authorList>
            <person name="Chhetri G."/>
        </authorList>
    </citation>
    <scope>NUCLEOTIDE SEQUENCE [LARGE SCALE GENOMIC DNA]</scope>
    <source>
        <strain evidence="1 2">Fur1</strain>
    </source>
</reference>
<dbReference type="AlphaFoldDB" id="A0A558BVZ1"/>
<organism evidence="1 2">
    <name type="scientific">Hymenobacter setariae</name>
    <dbReference type="NCBI Taxonomy" id="2594794"/>
    <lineage>
        <taxon>Bacteria</taxon>
        <taxon>Pseudomonadati</taxon>
        <taxon>Bacteroidota</taxon>
        <taxon>Cytophagia</taxon>
        <taxon>Cytophagales</taxon>
        <taxon>Hymenobacteraceae</taxon>
        <taxon>Hymenobacter</taxon>
    </lineage>
</organism>
<dbReference type="EMBL" id="VMRJ01000003">
    <property type="protein sequence ID" value="TVT40651.1"/>
    <property type="molecule type" value="Genomic_DNA"/>
</dbReference>
<dbReference type="Proteomes" id="UP000317624">
    <property type="component" value="Unassembled WGS sequence"/>
</dbReference>
<gene>
    <name evidence="1" type="ORF">FNT36_14375</name>
</gene>
<protein>
    <submittedName>
        <fullName evidence="1">Uncharacterized protein</fullName>
    </submittedName>
</protein>
<accession>A0A558BVZ1</accession>
<comment type="caution">
    <text evidence="1">The sequence shown here is derived from an EMBL/GenBank/DDBJ whole genome shotgun (WGS) entry which is preliminary data.</text>
</comment>
<dbReference type="RefSeq" id="WP_144848928.1">
    <property type="nucleotide sequence ID" value="NZ_VMRJ01000003.1"/>
</dbReference>
<evidence type="ECO:0000313" key="1">
    <source>
        <dbReference type="EMBL" id="TVT40651.1"/>
    </source>
</evidence>
<name>A0A558BVZ1_9BACT</name>
<proteinExistence type="predicted"/>
<sequence length="138" mass="15180">MTLATPQPPLPSLTINDQGRVYLHPTLVEQLHLASGQPANLVPPPKGSDYWHLDLRPEAERFITPGNGRNLRIHNVRLPFSLLNPDEPPLMLYLLPGEPAQLGYYPLLPAPAFAQAYTAFLEQAAQAAWQAEQGTTPA</sequence>
<dbReference type="OrthoDB" id="981754at2"/>
<keyword evidence="2" id="KW-1185">Reference proteome</keyword>
<evidence type="ECO:0000313" key="2">
    <source>
        <dbReference type="Proteomes" id="UP000317624"/>
    </source>
</evidence>